<evidence type="ECO:0000313" key="2">
    <source>
        <dbReference type="EMBL" id="SFR37233.1"/>
    </source>
</evidence>
<dbReference type="AlphaFoldDB" id="A0A1I6G4U3"/>
<dbReference type="RefSeq" id="WP_091476901.1">
    <property type="nucleotide sequence ID" value="NZ_FNGQ01000001.1"/>
</dbReference>
<name>A0A1I6G4U3_9MICO</name>
<evidence type="ECO:0000313" key="3">
    <source>
        <dbReference type="Proteomes" id="UP000198877"/>
    </source>
</evidence>
<organism evidence="2 3">
    <name type="scientific">Microbacterium azadirachtae</name>
    <dbReference type="NCBI Taxonomy" id="582680"/>
    <lineage>
        <taxon>Bacteria</taxon>
        <taxon>Bacillati</taxon>
        <taxon>Actinomycetota</taxon>
        <taxon>Actinomycetes</taxon>
        <taxon>Micrococcales</taxon>
        <taxon>Microbacteriaceae</taxon>
        <taxon>Microbacterium</taxon>
    </lineage>
</organism>
<evidence type="ECO:0000256" key="1">
    <source>
        <dbReference type="SAM" id="Phobius"/>
    </source>
</evidence>
<dbReference type="Proteomes" id="UP000198877">
    <property type="component" value="Unassembled WGS sequence"/>
</dbReference>
<gene>
    <name evidence="2" type="ORF">SAMN04488591_0760</name>
</gene>
<keyword evidence="1" id="KW-1133">Transmembrane helix</keyword>
<reference evidence="3" key="1">
    <citation type="submission" date="2016-10" db="EMBL/GenBank/DDBJ databases">
        <authorList>
            <person name="Varghese N."/>
            <person name="Submissions S."/>
        </authorList>
    </citation>
    <scope>NUCLEOTIDE SEQUENCE [LARGE SCALE GENOMIC DNA]</scope>
    <source>
        <strain evidence="3">CL127</strain>
    </source>
</reference>
<sequence>MLRFIFAGVARTYYFLARYAPGPRLISRIRRRDGLKWGVPAMLVAVPYFLVADVLKTLIEVGGSAWLSLPMLWCLAVGLAFLLLGPVSLIALIVARIREASRQTRRS</sequence>
<keyword evidence="1" id="KW-0472">Membrane</keyword>
<feature type="transmembrane region" description="Helical" evidence="1">
    <location>
        <begin position="70"/>
        <end position="97"/>
    </location>
</feature>
<accession>A0A1I6G4U3</accession>
<keyword evidence="1" id="KW-0812">Transmembrane</keyword>
<feature type="transmembrane region" description="Helical" evidence="1">
    <location>
        <begin position="34"/>
        <end position="50"/>
    </location>
</feature>
<evidence type="ECO:0008006" key="4">
    <source>
        <dbReference type="Google" id="ProtNLM"/>
    </source>
</evidence>
<dbReference type="EMBL" id="FOYR01000001">
    <property type="protein sequence ID" value="SFR37233.1"/>
    <property type="molecule type" value="Genomic_DNA"/>
</dbReference>
<protein>
    <recommendedName>
        <fullName evidence="4">Sulfate permease</fullName>
    </recommendedName>
</protein>
<proteinExistence type="predicted"/>